<evidence type="ECO:0000313" key="4">
    <source>
        <dbReference type="EMBL" id="WLF49566.1"/>
    </source>
</evidence>
<dbReference type="AlphaFoldDB" id="A0A1B1K2S9"/>
<evidence type="ECO:0000313" key="3">
    <source>
        <dbReference type="EMBL" id="MCZ4582405.1"/>
    </source>
</evidence>
<gene>
    <name evidence="3" type="ORF">O4328_01700</name>
    <name evidence="4" type="ORF">Q5707_11475</name>
    <name evidence="2" type="ORF">R1CP_11035</name>
</gene>
<dbReference type="EMBL" id="CP009111">
    <property type="protein sequence ID" value="ANS26920.1"/>
    <property type="molecule type" value="Genomic_DNA"/>
</dbReference>
<organism evidence="2 5">
    <name type="scientific">Rhodococcus opacus</name>
    <name type="common">Nocardia opaca</name>
    <dbReference type="NCBI Taxonomy" id="37919"/>
    <lineage>
        <taxon>Bacteria</taxon>
        <taxon>Bacillati</taxon>
        <taxon>Actinomycetota</taxon>
        <taxon>Actinomycetes</taxon>
        <taxon>Mycobacteriales</taxon>
        <taxon>Nocardiaceae</taxon>
        <taxon>Rhodococcus</taxon>
    </lineage>
</organism>
<dbReference type="Proteomes" id="UP000186108">
    <property type="component" value="Chromosome"/>
</dbReference>
<dbReference type="Proteomes" id="UP001231166">
    <property type="component" value="Chromosome"/>
</dbReference>
<dbReference type="EMBL" id="JAPWIS010000001">
    <property type="protein sequence ID" value="MCZ4582405.1"/>
    <property type="molecule type" value="Genomic_DNA"/>
</dbReference>
<dbReference type="EMBL" id="CP130953">
    <property type="protein sequence ID" value="WLF49566.1"/>
    <property type="molecule type" value="Genomic_DNA"/>
</dbReference>
<sequence length="297" mass="32261">MTLDDVADELYGLDPGEFVEARTAQVTAARENKDRALAAEIGKLRKPTVVGWLVNLLARELPDEVDALLTLGDALRDAQRHLSGSDLRRLNTQRQQVVRALARKAGELAAERGRTVGEDALRDVGQTLHAALADAETAEQVRRGRVVTAASYSGFGPAGLTVVQGKTAKKGGKSEPTPTPPAEKSGKTSKKKSPERDRAAERAAAGAELADATSRADEVRGELNDARTELEQARSTLTEIDHRIEELRAELEHAEQERQFTRNAEKASAEAVHRGERDLDAAERRVEEARRAVDDLG</sequence>
<evidence type="ECO:0000313" key="5">
    <source>
        <dbReference type="Proteomes" id="UP000186108"/>
    </source>
</evidence>
<reference evidence="2 5" key="1">
    <citation type="submission" date="2014-07" db="EMBL/GenBank/DDBJ databases">
        <authorList>
            <person name="Zhang J.E."/>
            <person name="Yang H."/>
            <person name="Guo J."/>
            <person name="Deng Z."/>
            <person name="Luo H."/>
            <person name="Luo M."/>
            <person name="Zhao B."/>
        </authorList>
    </citation>
    <scope>NUCLEOTIDE SEQUENCE [LARGE SCALE GENOMIC DNA]</scope>
    <source>
        <strain evidence="2 5">1CP</strain>
    </source>
</reference>
<accession>A0A1B1K2S9</accession>
<feature type="compositionally biased region" description="Basic and acidic residues" evidence="1">
    <location>
        <begin position="192"/>
        <end position="201"/>
    </location>
</feature>
<dbReference type="RefSeq" id="WP_065490165.1">
    <property type="nucleotide sequence ID" value="NZ_CP009111.1"/>
</dbReference>
<dbReference type="PATRIC" id="fig|37919.13.peg.2267"/>
<reference evidence="3" key="2">
    <citation type="submission" date="2022-12" db="EMBL/GenBank/DDBJ databases">
        <authorList>
            <person name="Krivoruchko A.V."/>
            <person name="Elkin A."/>
        </authorList>
    </citation>
    <scope>NUCLEOTIDE SEQUENCE</scope>
    <source>
        <strain evidence="3">IEGM 249</strain>
    </source>
</reference>
<evidence type="ECO:0000313" key="2">
    <source>
        <dbReference type="EMBL" id="ANS26920.1"/>
    </source>
</evidence>
<reference evidence="4" key="3">
    <citation type="submission" date="2023-07" db="EMBL/GenBank/DDBJ databases">
        <title>Genomic analysis of Rhodococcus opacus VOC-14 with glycol ethers degradation activity.</title>
        <authorList>
            <person name="Narkevich D.A."/>
            <person name="Hlushen A.M."/>
            <person name="Akhremchuk A.E."/>
            <person name="Sikolenko M.A."/>
            <person name="Valentovich L.N."/>
        </authorList>
    </citation>
    <scope>NUCLEOTIDE SEQUENCE</scope>
    <source>
        <strain evidence="4">VOC-14</strain>
    </source>
</reference>
<name>A0A1B1K2S9_RHOOP</name>
<feature type="region of interest" description="Disordered" evidence="1">
    <location>
        <begin position="255"/>
        <end position="297"/>
    </location>
</feature>
<proteinExistence type="predicted"/>
<feature type="compositionally biased region" description="Low complexity" evidence="1">
    <location>
        <begin position="202"/>
        <end position="212"/>
    </location>
</feature>
<evidence type="ECO:0000313" key="6">
    <source>
        <dbReference type="Proteomes" id="UP001066327"/>
    </source>
</evidence>
<keyword evidence="6" id="KW-1185">Reference proteome</keyword>
<evidence type="ECO:0000256" key="1">
    <source>
        <dbReference type="SAM" id="MobiDB-lite"/>
    </source>
</evidence>
<dbReference type="Proteomes" id="UP001066327">
    <property type="component" value="Unassembled WGS sequence"/>
</dbReference>
<protein>
    <submittedName>
        <fullName evidence="2">Uncharacterized protein</fullName>
    </submittedName>
</protein>
<feature type="region of interest" description="Disordered" evidence="1">
    <location>
        <begin position="165"/>
        <end position="221"/>
    </location>
</feature>